<dbReference type="EMBL" id="BMIL01000011">
    <property type="protein sequence ID" value="GGC74250.1"/>
    <property type="molecule type" value="Genomic_DNA"/>
</dbReference>
<dbReference type="Proteomes" id="UP000651668">
    <property type="component" value="Unassembled WGS sequence"/>
</dbReference>
<comment type="caution">
    <text evidence="1">The sequence shown here is derived from an EMBL/GenBank/DDBJ whole genome shotgun (WGS) entry which is preliminary data.</text>
</comment>
<reference evidence="1" key="2">
    <citation type="submission" date="2020-09" db="EMBL/GenBank/DDBJ databases">
        <authorList>
            <person name="Sun Q."/>
            <person name="Zhou Y."/>
        </authorList>
    </citation>
    <scope>NUCLEOTIDE SEQUENCE</scope>
    <source>
        <strain evidence="1">CGMCC 1.15343</strain>
    </source>
</reference>
<gene>
    <name evidence="1" type="ORF">GCM10011387_29900</name>
</gene>
<dbReference type="AlphaFoldDB" id="A0A916UJN5"/>
<keyword evidence="2" id="KW-1185">Reference proteome</keyword>
<accession>A0A916UJN5</accession>
<reference evidence="1" key="1">
    <citation type="journal article" date="2014" name="Int. J. Syst. Evol. Microbiol.">
        <title>Complete genome sequence of Corynebacterium casei LMG S-19264T (=DSM 44701T), isolated from a smear-ripened cheese.</title>
        <authorList>
            <consortium name="US DOE Joint Genome Institute (JGI-PGF)"/>
            <person name="Walter F."/>
            <person name="Albersmeier A."/>
            <person name="Kalinowski J."/>
            <person name="Ruckert C."/>
        </authorList>
    </citation>
    <scope>NUCLEOTIDE SEQUENCE</scope>
    <source>
        <strain evidence="1">CGMCC 1.15343</strain>
    </source>
</reference>
<protein>
    <submittedName>
        <fullName evidence="1">Uncharacterized protein</fullName>
    </submittedName>
</protein>
<proteinExistence type="predicted"/>
<name>A0A916UJN5_9SPHI</name>
<sequence>MATIKNGILGPVEGPLSRVTGYIRLGVPVLRAKPDPEKVKARSEKQIAANNRFSFAMKFVKPATPFLNVGFSVSRAQGQTAHNVAVSQALRAVAGENPDFHFNYENILVADGSLPEALNPSVERTTARTLQFSWEAPENLSYQCSQDQVMLLAYLPEEEMAFYTTSGARRGTGQETLAVCSGQPGQVFETYIAFISDDRKKVSKSIYTGQIVIE</sequence>
<dbReference type="InterPro" id="IPR046233">
    <property type="entry name" value="DUF6266"/>
</dbReference>
<organism evidence="1 2">
    <name type="scientific">Pedobacter quisquiliarum</name>
    <dbReference type="NCBI Taxonomy" id="1834438"/>
    <lineage>
        <taxon>Bacteria</taxon>
        <taxon>Pseudomonadati</taxon>
        <taxon>Bacteroidota</taxon>
        <taxon>Sphingobacteriia</taxon>
        <taxon>Sphingobacteriales</taxon>
        <taxon>Sphingobacteriaceae</taxon>
        <taxon>Pedobacter</taxon>
    </lineage>
</organism>
<dbReference type="RefSeq" id="WP_188627736.1">
    <property type="nucleotide sequence ID" value="NZ_BMIL01000011.1"/>
</dbReference>
<evidence type="ECO:0000313" key="1">
    <source>
        <dbReference type="EMBL" id="GGC74250.1"/>
    </source>
</evidence>
<evidence type="ECO:0000313" key="2">
    <source>
        <dbReference type="Proteomes" id="UP000651668"/>
    </source>
</evidence>
<dbReference type="Pfam" id="PF19781">
    <property type="entry name" value="DUF6266"/>
    <property type="match status" value="1"/>
</dbReference>